<sequence length="141" mass="15501">MSTQLNKQDFLRFPLKIAAGGGVTSDRRQHVREQIEQILFTSPGERWFRPEFGIGVRALIFEPNNHALAEVTNKRLTAALIDALKGEVVPESLDVSVEPDGEKLIITIAYTLAAINHTEKLRFAEGEHSDGGCTETGADLS</sequence>
<comment type="caution">
    <text evidence="2">The sequence shown here is derived from an EMBL/GenBank/DDBJ whole genome shotgun (WGS) entry which is preliminary data.</text>
</comment>
<proteinExistence type="predicted"/>
<evidence type="ECO:0000313" key="2">
    <source>
        <dbReference type="EMBL" id="MFC6671256.1"/>
    </source>
</evidence>
<keyword evidence="3" id="KW-1185">Reference proteome</keyword>
<dbReference type="RefSeq" id="WP_379909768.1">
    <property type="nucleotide sequence ID" value="NZ_JBHSWE010000001.1"/>
</dbReference>
<protein>
    <submittedName>
        <fullName evidence="2">GPW/gp25 family protein</fullName>
    </submittedName>
</protein>
<reference evidence="3" key="1">
    <citation type="journal article" date="2019" name="Int. J. Syst. Evol. Microbiol.">
        <title>The Global Catalogue of Microorganisms (GCM) 10K type strain sequencing project: providing services to taxonomists for standard genome sequencing and annotation.</title>
        <authorList>
            <consortium name="The Broad Institute Genomics Platform"/>
            <consortium name="The Broad Institute Genome Sequencing Center for Infectious Disease"/>
            <person name="Wu L."/>
            <person name="Ma J."/>
        </authorList>
    </citation>
    <scope>NUCLEOTIDE SEQUENCE [LARGE SCALE GENOMIC DNA]</scope>
    <source>
        <strain evidence="3">NBRC 111756</strain>
    </source>
</reference>
<evidence type="ECO:0000313" key="3">
    <source>
        <dbReference type="Proteomes" id="UP001596422"/>
    </source>
</evidence>
<organism evidence="2 3">
    <name type="scientific">Marinobacterium aestuariivivens</name>
    <dbReference type="NCBI Taxonomy" id="1698799"/>
    <lineage>
        <taxon>Bacteria</taxon>
        <taxon>Pseudomonadati</taxon>
        <taxon>Pseudomonadota</taxon>
        <taxon>Gammaproteobacteria</taxon>
        <taxon>Oceanospirillales</taxon>
        <taxon>Oceanospirillaceae</taxon>
        <taxon>Marinobacterium</taxon>
    </lineage>
</organism>
<dbReference type="Gene3D" id="3.10.450.40">
    <property type="match status" value="1"/>
</dbReference>
<evidence type="ECO:0000259" key="1">
    <source>
        <dbReference type="Pfam" id="PF04965"/>
    </source>
</evidence>
<dbReference type="EMBL" id="JBHSWE010000001">
    <property type="protein sequence ID" value="MFC6671256.1"/>
    <property type="molecule type" value="Genomic_DNA"/>
</dbReference>
<feature type="domain" description="IraD/Gp25-like" evidence="1">
    <location>
        <begin position="26"/>
        <end position="116"/>
    </location>
</feature>
<name>A0ABW2A1J0_9GAMM</name>
<dbReference type="InterPro" id="IPR007048">
    <property type="entry name" value="IraD/Gp25-like"/>
</dbReference>
<accession>A0ABW2A1J0</accession>
<dbReference type="Proteomes" id="UP001596422">
    <property type="component" value="Unassembled WGS sequence"/>
</dbReference>
<dbReference type="SUPFAM" id="SSF160719">
    <property type="entry name" value="gpW/gp25-like"/>
    <property type="match status" value="1"/>
</dbReference>
<gene>
    <name evidence="2" type="ORF">ACFQDL_15100</name>
</gene>
<dbReference type="Pfam" id="PF04965">
    <property type="entry name" value="GPW_gp25"/>
    <property type="match status" value="1"/>
</dbReference>